<evidence type="ECO:0000313" key="1">
    <source>
        <dbReference type="EMBL" id="CUA73188.1"/>
    </source>
</evidence>
<organism evidence="1 2">
    <name type="scientific">Rhizoctonia solani</name>
    <dbReference type="NCBI Taxonomy" id="456999"/>
    <lineage>
        <taxon>Eukaryota</taxon>
        <taxon>Fungi</taxon>
        <taxon>Dikarya</taxon>
        <taxon>Basidiomycota</taxon>
        <taxon>Agaricomycotina</taxon>
        <taxon>Agaricomycetes</taxon>
        <taxon>Cantharellales</taxon>
        <taxon>Ceratobasidiaceae</taxon>
        <taxon>Rhizoctonia</taxon>
    </lineage>
</organism>
<proteinExistence type="predicted"/>
<evidence type="ECO:0000313" key="2">
    <source>
        <dbReference type="Proteomes" id="UP000044841"/>
    </source>
</evidence>
<accession>A0A0K6G4A0</accession>
<dbReference type="InterPro" id="IPR021858">
    <property type="entry name" value="Fun_TF"/>
</dbReference>
<dbReference type="AlphaFoldDB" id="A0A0K6G4A0"/>
<reference evidence="1 2" key="1">
    <citation type="submission" date="2015-07" db="EMBL/GenBank/DDBJ databases">
        <authorList>
            <person name="Noorani M."/>
        </authorList>
    </citation>
    <scope>NUCLEOTIDE SEQUENCE [LARGE SCALE GENOMIC DNA]</scope>
    <source>
        <strain evidence="1">BBA 69670</strain>
    </source>
</reference>
<name>A0A0K6G4A0_9AGAM</name>
<protein>
    <submittedName>
        <fullName evidence="1">Uncharacterized protein</fullName>
    </submittedName>
</protein>
<keyword evidence="2" id="KW-1185">Reference proteome</keyword>
<sequence length="277" mass="31641">MMGHCSSTYQVLRTATPTFLQTVFSDPELWANSRDPTMIPLGPIIVSIHHSLAYFTLTDSLSAMAFGLPSQVDYDTTGYTTTGTPAPFEWTHSSPAEFQIMLADINACRDKRPGARTREDLERQLLAWQAQPSYYDESWETWMISAWFAVQESWRLALLMYLYMAVYDRSSDDIQVQLYTQQIFEVTSMVKQPEFSKASVPFFIQYLIAGICARADDQRALVRDQLVTVSTTRLWMMRGRDFLPVLEHLWQGATAGTRSVKWGDYLDSREAVLPVVV</sequence>
<dbReference type="EMBL" id="CYGV01001356">
    <property type="protein sequence ID" value="CUA73188.1"/>
    <property type="molecule type" value="Genomic_DNA"/>
</dbReference>
<gene>
    <name evidence="1" type="ORF">RSOLAG22IIIB_05190</name>
</gene>
<dbReference type="Proteomes" id="UP000044841">
    <property type="component" value="Unassembled WGS sequence"/>
</dbReference>
<dbReference type="Pfam" id="PF11951">
    <property type="entry name" value="Fungal_trans_2"/>
    <property type="match status" value="1"/>
</dbReference>